<dbReference type="GO" id="GO:0005886">
    <property type="term" value="C:plasma membrane"/>
    <property type="evidence" value="ECO:0007669"/>
    <property type="project" value="UniProtKB-SubCell"/>
</dbReference>
<keyword evidence="8 11" id="KW-0472">Membrane</keyword>
<evidence type="ECO:0000256" key="6">
    <source>
        <dbReference type="ARBA" id="ARBA00022692"/>
    </source>
</evidence>
<evidence type="ECO:0000256" key="4">
    <source>
        <dbReference type="ARBA" id="ARBA00022481"/>
    </source>
</evidence>
<keyword evidence="3" id="KW-1003">Cell membrane</keyword>
<evidence type="ECO:0000313" key="14">
    <source>
        <dbReference type="Proteomes" id="UP000263595"/>
    </source>
</evidence>
<accession>A0A383RZF8</accession>
<keyword evidence="7 11" id="KW-1133">Transmembrane helix</keyword>
<dbReference type="InterPro" id="IPR022346">
    <property type="entry name" value="T2SS_GspH"/>
</dbReference>
<protein>
    <recommendedName>
        <fullName evidence="2">Type II secretion system protein H</fullName>
    </recommendedName>
    <alternativeName>
        <fullName evidence="10">General secretion pathway protein H</fullName>
    </alternativeName>
</protein>
<organism evidence="13 14">
    <name type="scientific">Pseudomonas reidholzensis</name>
    <dbReference type="NCBI Taxonomy" id="1785162"/>
    <lineage>
        <taxon>Bacteria</taxon>
        <taxon>Pseudomonadati</taxon>
        <taxon>Pseudomonadota</taxon>
        <taxon>Gammaproteobacteria</taxon>
        <taxon>Pseudomonadales</taxon>
        <taxon>Pseudomonadaceae</taxon>
        <taxon>Pseudomonas</taxon>
    </lineage>
</organism>
<proteinExistence type="inferred from homology"/>
<keyword evidence="4" id="KW-0488">Methylation</keyword>
<evidence type="ECO:0000256" key="10">
    <source>
        <dbReference type="ARBA" id="ARBA00030775"/>
    </source>
</evidence>
<evidence type="ECO:0000256" key="9">
    <source>
        <dbReference type="ARBA" id="ARBA00025772"/>
    </source>
</evidence>
<sequence>MRAPGPGQRGFTLFELLVVIVLVGVATSILAVGIGRGLLVANERSALAHMVSALRSARVQAIASGRPVRATFDLRARQVQAPGRPPQAWPEDLGVRLQTARGLGAAFEFYPDGAASGGNILISRGQARWRIGVSWLTGSVQLQALP</sequence>
<dbReference type="OrthoDB" id="8481584at2"/>
<dbReference type="SUPFAM" id="SSF54523">
    <property type="entry name" value="Pili subunits"/>
    <property type="match status" value="1"/>
</dbReference>
<evidence type="ECO:0000256" key="7">
    <source>
        <dbReference type="ARBA" id="ARBA00022989"/>
    </source>
</evidence>
<evidence type="ECO:0000256" key="11">
    <source>
        <dbReference type="SAM" id="Phobius"/>
    </source>
</evidence>
<dbReference type="GO" id="GO:0015627">
    <property type="term" value="C:type II protein secretion system complex"/>
    <property type="evidence" value="ECO:0007669"/>
    <property type="project" value="InterPro"/>
</dbReference>
<evidence type="ECO:0000256" key="8">
    <source>
        <dbReference type="ARBA" id="ARBA00023136"/>
    </source>
</evidence>
<dbReference type="NCBIfam" id="TIGR02532">
    <property type="entry name" value="IV_pilin_GFxxxE"/>
    <property type="match status" value="1"/>
</dbReference>
<evidence type="ECO:0000256" key="2">
    <source>
        <dbReference type="ARBA" id="ARBA00021549"/>
    </source>
</evidence>
<dbReference type="RefSeq" id="WP_119144216.1">
    <property type="nucleotide sequence ID" value="NZ_CBCSFL010000001.1"/>
</dbReference>
<dbReference type="Proteomes" id="UP000263595">
    <property type="component" value="Unassembled WGS sequence"/>
</dbReference>
<name>A0A383RZF8_9PSED</name>
<dbReference type="InterPro" id="IPR012902">
    <property type="entry name" value="N_methyl_site"/>
</dbReference>
<feature type="domain" description="General secretion pathway GspH" evidence="12">
    <location>
        <begin position="50"/>
        <end position="136"/>
    </location>
</feature>
<comment type="subcellular location">
    <subcellularLocation>
        <location evidence="1">Cell inner membrane</location>
        <topology evidence="1">Single-pass membrane protein</topology>
    </subcellularLocation>
</comment>
<evidence type="ECO:0000259" key="12">
    <source>
        <dbReference type="Pfam" id="PF12019"/>
    </source>
</evidence>
<dbReference type="InterPro" id="IPR045584">
    <property type="entry name" value="Pilin-like"/>
</dbReference>
<dbReference type="AlphaFoldDB" id="A0A383RZF8"/>
<keyword evidence="6 11" id="KW-0812">Transmembrane</keyword>
<dbReference type="Pfam" id="PF07963">
    <property type="entry name" value="N_methyl"/>
    <property type="match status" value="1"/>
</dbReference>
<dbReference type="Gene3D" id="3.30.700.10">
    <property type="entry name" value="Glycoprotein, Type 4 Pilin"/>
    <property type="match status" value="1"/>
</dbReference>
<dbReference type="GO" id="GO:0015628">
    <property type="term" value="P:protein secretion by the type II secretion system"/>
    <property type="evidence" value="ECO:0007669"/>
    <property type="project" value="InterPro"/>
</dbReference>
<evidence type="ECO:0000313" key="13">
    <source>
        <dbReference type="EMBL" id="SYX91758.1"/>
    </source>
</evidence>
<comment type="similarity">
    <text evidence="9">Belongs to the GSP H family.</text>
</comment>
<dbReference type="Pfam" id="PF12019">
    <property type="entry name" value="GspH"/>
    <property type="match status" value="1"/>
</dbReference>
<evidence type="ECO:0000256" key="5">
    <source>
        <dbReference type="ARBA" id="ARBA00022519"/>
    </source>
</evidence>
<keyword evidence="14" id="KW-1185">Reference proteome</keyword>
<dbReference type="EMBL" id="UNOZ01000030">
    <property type="protein sequence ID" value="SYX91758.1"/>
    <property type="molecule type" value="Genomic_DNA"/>
</dbReference>
<feature type="transmembrane region" description="Helical" evidence="11">
    <location>
        <begin position="12"/>
        <end position="34"/>
    </location>
</feature>
<gene>
    <name evidence="13" type="primary">xpsH</name>
    <name evidence="13" type="ORF">CCOS865_04038</name>
</gene>
<keyword evidence="5" id="KW-0997">Cell inner membrane</keyword>
<evidence type="ECO:0000256" key="3">
    <source>
        <dbReference type="ARBA" id="ARBA00022475"/>
    </source>
</evidence>
<evidence type="ECO:0000256" key="1">
    <source>
        <dbReference type="ARBA" id="ARBA00004377"/>
    </source>
</evidence>
<reference evidence="14" key="1">
    <citation type="submission" date="2018-08" db="EMBL/GenBank/DDBJ databases">
        <authorList>
            <person name="Blom J."/>
        </authorList>
    </citation>
    <scope>NUCLEOTIDE SEQUENCE [LARGE SCALE GENOMIC DNA]</scope>
    <source>
        <strain evidence="14">CCOS 865</strain>
    </source>
</reference>